<feature type="domain" description="ABC transporter" evidence="5">
    <location>
        <begin position="2"/>
        <end position="238"/>
    </location>
</feature>
<protein>
    <submittedName>
        <fullName evidence="6">Putative ABC transport system ATP-binding protein</fullName>
    </submittedName>
</protein>
<evidence type="ECO:0000256" key="2">
    <source>
        <dbReference type="ARBA" id="ARBA00022741"/>
    </source>
</evidence>
<dbReference type="GO" id="GO:0005886">
    <property type="term" value="C:plasma membrane"/>
    <property type="evidence" value="ECO:0007669"/>
    <property type="project" value="TreeGrafter"/>
</dbReference>
<evidence type="ECO:0000256" key="4">
    <source>
        <dbReference type="SAM" id="MobiDB-lite"/>
    </source>
</evidence>
<dbReference type="PANTHER" id="PTHR24220:SF659">
    <property type="entry name" value="TRANSPORTER, PUTATIVE-RELATED"/>
    <property type="match status" value="1"/>
</dbReference>
<evidence type="ECO:0000256" key="1">
    <source>
        <dbReference type="ARBA" id="ARBA00022448"/>
    </source>
</evidence>
<organism evidence="6 7">
    <name type="scientific">Conexibacter arvalis</name>
    <dbReference type="NCBI Taxonomy" id="912552"/>
    <lineage>
        <taxon>Bacteria</taxon>
        <taxon>Bacillati</taxon>
        <taxon>Actinomycetota</taxon>
        <taxon>Thermoleophilia</taxon>
        <taxon>Solirubrobacterales</taxon>
        <taxon>Conexibacteraceae</taxon>
        <taxon>Conexibacter</taxon>
    </lineage>
</organism>
<sequence>MLRFEDVSKTYRAGDGELICAADRVSLTVEAGEMVALYGPSGSGKTTLLELAAALLRPDSGAVTVGGLDIGRLSPREADAYRLATVGYVFQDSHLIPGVSAADNAAVKLLAGPMPLAQARRTAAPWLERVGLGHRQSATPQQLSGGERQRVAIAAALANEPALILADEPTGSLDSRTARGILDLLASIAHERRAAVLLVTHDPQGAEVADRALRLRDGRLIEDDPAPSPGTSRSAEARA</sequence>
<feature type="compositionally biased region" description="Polar residues" evidence="4">
    <location>
        <begin position="229"/>
        <end position="239"/>
    </location>
</feature>
<keyword evidence="2" id="KW-0547">Nucleotide-binding</keyword>
<reference evidence="6 7" key="1">
    <citation type="submission" date="2020-08" db="EMBL/GenBank/DDBJ databases">
        <title>Genomic Encyclopedia of Archaeal and Bacterial Type Strains, Phase II (KMG-II): from individual species to whole genera.</title>
        <authorList>
            <person name="Goeker M."/>
        </authorList>
    </citation>
    <scope>NUCLEOTIDE SEQUENCE [LARGE SCALE GENOMIC DNA]</scope>
    <source>
        <strain evidence="6 7">DSM 23288</strain>
    </source>
</reference>
<keyword evidence="7" id="KW-1185">Reference proteome</keyword>
<dbReference type="InterPro" id="IPR017911">
    <property type="entry name" value="MacB-like_ATP-bd"/>
</dbReference>
<dbReference type="InterPro" id="IPR003593">
    <property type="entry name" value="AAA+_ATPase"/>
</dbReference>
<dbReference type="Gene3D" id="3.40.50.300">
    <property type="entry name" value="P-loop containing nucleotide triphosphate hydrolases"/>
    <property type="match status" value="1"/>
</dbReference>
<gene>
    <name evidence="6" type="ORF">BDZ31_002463</name>
</gene>
<dbReference type="InterPro" id="IPR015854">
    <property type="entry name" value="ABC_transpr_LolD-like"/>
</dbReference>
<keyword evidence="3 6" id="KW-0067">ATP-binding</keyword>
<dbReference type="CDD" id="cd03255">
    <property type="entry name" value="ABC_MJ0796_LolCDE_FtsE"/>
    <property type="match status" value="1"/>
</dbReference>
<evidence type="ECO:0000313" key="7">
    <source>
        <dbReference type="Proteomes" id="UP000585272"/>
    </source>
</evidence>
<feature type="region of interest" description="Disordered" evidence="4">
    <location>
        <begin position="217"/>
        <end position="239"/>
    </location>
</feature>
<dbReference type="RefSeq" id="WP_183342395.1">
    <property type="nucleotide sequence ID" value="NZ_JACHNU010000002.1"/>
</dbReference>
<dbReference type="Pfam" id="PF00005">
    <property type="entry name" value="ABC_tran"/>
    <property type="match status" value="1"/>
</dbReference>
<accession>A0A840ID55</accession>
<evidence type="ECO:0000256" key="3">
    <source>
        <dbReference type="ARBA" id="ARBA00022840"/>
    </source>
</evidence>
<comment type="caution">
    <text evidence="6">The sequence shown here is derived from an EMBL/GenBank/DDBJ whole genome shotgun (WGS) entry which is preliminary data.</text>
</comment>
<proteinExistence type="predicted"/>
<dbReference type="InterPro" id="IPR003439">
    <property type="entry name" value="ABC_transporter-like_ATP-bd"/>
</dbReference>
<dbReference type="PROSITE" id="PS00211">
    <property type="entry name" value="ABC_TRANSPORTER_1"/>
    <property type="match status" value="1"/>
</dbReference>
<dbReference type="InterPro" id="IPR017871">
    <property type="entry name" value="ABC_transporter-like_CS"/>
</dbReference>
<name>A0A840ID55_9ACTN</name>
<evidence type="ECO:0000313" key="6">
    <source>
        <dbReference type="EMBL" id="MBB4662877.1"/>
    </source>
</evidence>
<dbReference type="GO" id="GO:0005524">
    <property type="term" value="F:ATP binding"/>
    <property type="evidence" value="ECO:0007669"/>
    <property type="project" value="UniProtKB-KW"/>
</dbReference>
<dbReference type="SMART" id="SM00382">
    <property type="entry name" value="AAA"/>
    <property type="match status" value="1"/>
</dbReference>
<dbReference type="GO" id="GO:0016887">
    <property type="term" value="F:ATP hydrolysis activity"/>
    <property type="evidence" value="ECO:0007669"/>
    <property type="project" value="InterPro"/>
</dbReference>
<dbReference type="PANTHER" id="PTHR24220">
    <property type="entry name" value="IMPORT ATP-BINDING PROTEIN"/>
    <property type="match status" value="1"/>
</dbReference>
<dbReference type="SUPFAM" id="SSF52540">
    <property type="entry name" value="P-loop containing nucleoside triphosphate hydrolases"/>
    <property type="match status" value="1"/>
</dbReference>
<dbReference type="PROSITE" id="PS50893">
    <property type="entry name" value="ABC_TRANSPORTER_2"/>
    <property type="match status" value="1"/>
</dbReference>
<dbReference type="EMBL" id="JACHNU010000002">
    <property type="protein sequence ID" value="MBB4662877.1"/>
    <property type="molecule type" value="Genomic_DNA"/>
</dbReference>
<dbReference type="GO" id="GO:0022857">
    <property type="term" value="F:transmembrane transporter activity"/>
    <property type="evidence" value="ECO:0007669"/>
    <property type="project" value="TreeGrafter"/>
</dbReference>
<dbReference type="Proteomes" id="UP000585272">
    <property type="component" value="Unassembled WGS sequence"/>
</dbReference>
<dbReference type="AlphaFoldDB" id="A0A840ID55"/>
<evidence type="ECO:0000259" key="5">
    <source>
        <dbReference type="PROSITE" id="PS50893"/>
    </source>
</evidence>
<dbReference type="InterPro" id="IPR027417">
    <property type="entry name" value="P-loop_NTPase"/>
</dbReference>
<keyword evidence="1" id="KW-0813">Transport</keyword>